<dbReference type="PANTHER" id="PTHR43283:SF17">
    <property type="entry name" value="(LOVD), PUTATIVE (AFU_ORTHOLOGUE AFUA_5G00920)-RELATED"/>
    <property type="match status" value="1"/>
</dbReference>
<name>A0A177FH04_9EURO</name>
<evidence type="ECO:0000256" key="2">
    <source>
        <dbReference type="ARBA" id="ARBA00022801"/>
    </source>
</evidence>
<dbReference type="InterPro" id="IPR050789">
    <property type="entry name" value="Diverse_Enzym_Activities"/>
</dbReference>
<dbReference type="RefSeq" id="XP_022515525.1">
    <property type="nucleotide sequence ID" value="XM_022652139.1"/>
</dbReference>
<keyword evidence="5" id="KW-1185">Reference proteome</keyword>
<dbReference type="GO" id="GO:0016787">
    <property type="term" value="F:hydrolase activity"/>
    <property type="evidence" value="ECO:0007669"/>
    <property type="project" value="UniProtKB-KW"/>
</dbReference>
<dbReference type="InterPro" id="IPR012338">
    <property type="entry name" value="Beta-lactam/transpept-like"/>
</dbReference>
<organism evidence="4 5">
    <name type="scientific">Fonsecaea monophora</name>
    <dbReference type="NCBI Taxonomy" id="254056"/>
    <lineage>
        <taxon>Eukaryota</taxon>
        <taxon>Fungi</taxon>
        <taxon>Dikarya</taxon>
        <taxon>Ascomycota</taxon>
        <taxon>Pezizomycotina</taxon>
        <taxon>Eurotiomycetes</taxon>
        <taxon>Chaetothyriomycetidae</taxon>
        <taxon>Chaetothyriales</taxon>
        <taxon>Herpotrichiellaceae</taxon>
        <taxon>Fonsecaea</taxon>
    </lineage>
</organism>
<dbReference type="Proteomes" id="UP000077002">
    <property type="component" value="Unassembled WGS sequence"/>
</dbReference>
<accession>A0A177FH04</accession>
<comment type="caution">
    <text evidence="4">The sequence shown here is derived from an EMBL/GenBank/DDBJ whole genome shotgun (WGS) entry which is preliminary data.</text>
</comment>
<reference evidence="4 5" key="1">
    <citation type="submission" date="2016-03" db="EMBL/GenBank/DDBJ databases">
        <title>Draft genome sequence of the Fonsecaea monophora CBS 269.37.</title>
        <authorList>
            <person name="Bombassaro A."/>
            <person name="Vinicius W.A."/>
            <person name="De Hoog S."/>
            <person name="Sun J."/>
            <person name="Souza E.M."/>
            <person name="Raittz R.T."/>
            <person name="Costa F."/>
            <person name="Leao A.C."/>
            <person name="Tadra-Sfeir M.Z."/>
            <person name="Baura V."/>
            <person name="Balsanelli E."/>
            <person name="Pedrosa F.O."/>
            <person name="Moreno L.F."/>
            <person name="Steffens M.B."/>
            <person name="Xi L."/>
            <person name="Bocca A.L."/>
            <person name="Felipe M.S."/>
            <person name="Teixeira M."/>
            <person name="Telles Filho F.Q."/>
            <person name="Azevedo C.M."/>
            <person name="Gomes R."/>
            <person name="Vicente V.A."/>
        </authorList>
    </citation>
    <scope>NUCLEOTIDE SEQUENCE [LARGE SCALE GENOMIC DNA]</scope>
    <source>
        <strain evidence="4 5">CBS 269.37</strain>
    </source>
</reference>
<comment type="similarity">
    <text evidence="1">Belongs to the class-A beta-lactamase family.</text>
</comment>
<dbReference type="PANTHER" id="PTHR43283">
    <property type="entry name" value="BETA-LACTAMASE-RELATED"/>
    <property type="match status" value="1"/>
</dbReference>
<evidence type="ECO:0000259" key="3">
    <source>
        <dbReference type="Pfam" id="PF00144"/>
    </source>
</evidence>
<keyword evidence="2" id="KW-0378">Hydrolase</keyword>
<evidence type="ECO:0000313" key="5">
    <source>
        <dbReference type="Proteomes" id="UP000077002"/>
    </source>
</evidence>
<evidence type="ECO:0000256" key="1">
    <source>
        <dbReference type="ARBA" id="ARBA00009009"/>
    </source>
</evidence>
<dbReference type="GeneID" id="34597335"/>
<dbReference type="InterPro" id="IPR001466">
    <property type="entry name" value="Beta-lactam-related"/>
</dbReference>
<proteinExistence type="inferred from homology"/>
<protein>
    <recommendedName>
        <fullName evidence="3">Beta-lactamase-related domain-containing protein</fullName>
    </recommendedName>
</protein>
<dbReference type="Gene3D" id="3.40.710.10">
    <property type="entry name" value="DD-peptidase/beta-lactamase superfamily"/>
    <property type="match status" value="1"/>
</dbReference>
<feature type="domain" description="Beta-lactamase-related" evidence="3">
    <location>
        <begin position="205"/>
        <end position="405"/>
    </location>
</feature>
<evidence type="ECO:0000313" key="4">
    <source>
        <dbReference type="EMBL" id="OAG43573.1"/>
    </source>
</evidence>
<dbReference type="EMBL" id="LVKK01000009">
    <property type="protein sequence ID" value="OAG43573.1"/>
    <property type="molecule type" value="Genomic_DNA"/>
</dbReference>
<dbReference type="OrthoDB" id="428260at2759"/>
<sequence>MADFEAILANSTNPAQNAVHACILAAVDKNGKQLYFKAAGHPNVDDPTSRVDPDATLWIASCTKLIGTVAALQCVERGQVGLDDPVDKILPELAAPEVFSPPPKGGGESLEGSQRFVTQPATNKITLRNLLCHNSGHAYDFMDPLLVAWRASRGEGAVSLGALVAKAHTIPLLYQPGEGWSYGGGIDDFFHLPTSPSLPTAFTDSSLKMGKWAGEIVARLNNTSLEDYLQEHIFKPLGIHSTTFRLERHPEIQARLMPTAERNADGTFKMSKKMWPDEAPEDCAGAGLYSTATDYLAVLGDLIRDEPRLLKRETIEKNMFAPQFAPGSPSLAALLGSTAIIAAMTGAADLTGGINWGLGGLYMEDNVGVHRKGTLTWGGLPNLVWIMNRDHGVAAIYATQLIPPADPKNIALANHFFDEVFRLAATRG</sequence>
<gene>
    <name evidence="4" type="ORF">AYO21_02159</name>
</gene>
<dbReference type="SUPFAM" id="SSF56601">
    <property type="entry name" value="beta-lactamase/transpeptidase-like"/>
    <property type="match status" value="1"/>
</dbReference>
<feature type="domain" description="Beta-lactamase-related" evidence="3">
    <location>
        <begin position="23"/>
        <end position="182"/>
    </location>
</feature>
<dbReference type="Pfam" id="PF00144">
    <property type="entry name" value="Beta-lactamase"/>
    <property type="match status" value="2"/>
</dbReference>
<dbReference type="AlphaFoldDB" id="A0A177FH04"/>